<sequence>MAPPLLDPALLGRLESLQLRSRRRLAGQLAGEHRSPRHGSSLDFADFREYHPGDDFRRIDYHLLARLDVVLIKLFEAEDDLHLRLLVDTSASMAEGGKLRQAARLAAALGFVALVRRDAVTVHTFPLDRPPARFVGRGAAPALFARLEALVATGDTRFAAAATQLLSRPGPPGLTVVLSDLLTPEWEAGLTRLPARGGDVTVVHVLAEEDLHPPLEGDVELVDSETGRRVAVSLSADSVRAYERTFLRWADAVELRCRSAGVDYLRVASDADIEPVLLGSWRRAGVLR</sequence>
<organism evidence="2">
    <name type="scientific">uncultured Acidimicrobiales bacterium</name>
    <dbReference type="NCBI Taxonomy" id="310071"/>
    <lineage>
        <taxon>Bacteria</taxon>
        <taxon>Bacillati</taxon>
        <taxon>Actinomycetota</taxon>
        <taxon>Acidimicrobiia</taxon>
        <taxon>Acidimicrobiales</taxon>
        <taxon>environmental samples</taxon>
    </lineage>
</organism>
<evidence type="ECO:0000313" key="2">
    <source>
        <dbReference type="EMBL" id="CAA9265197.1"/>
    </source>
</evidence>
<proteinExistence type="predicted"/>
<reference evidence="2" key="1">
    <citation type="submission" date="2020-02" db="EMBL/GenBank/DDBJ databases">
        <authorList>
            <person name="Meier V. D."/>
        </authorList>
    </citation>
    <scope>NUCLEOTIDE SEQUENCE</scope>
    <source>
        <strain evidence="2">AVDCRST_MAG50</strain>
    </source>
</reference>
<dbReference type="Pfam" id="PF01882">
    <property type="entry name" value="DUF58"/>
    <property type="match status" value="1"/>
</dbReference>
<dbReference type="AlphaFoldDB" id="A0A6J4J1A2"/>
<dbReference type="InterPro" id="IPR036465">
    <property type="entry name" value="vWFA_dom_sf"/>
</dbReference>
<evidence type="ECO:0000259" key="1">
    <source>
        <dbReference type="Pfam" id="PF01882"/>
    </source>
</evidence>
<protein>
    <recommendedName>
        <fullName evidence="1">DUF58 domain-containing protein</fullName>
    </recommendedName>
</protein>
<dbReference type="SUPFAM" id="SSF53300">
    <property type="entry name" value="vWA-like"/>
    <property type="match status" value="1"/>
</dbReference>
<accession>A0A6J4J1A2</accession>
<dbReference type="InterPro" id="IPR002881">
    <property type="entry name" value="DUF58"/>
</dbReference>
<gene>
    <name evidence="2" type="ORF">AVDCRST_MAG50-3100</name>
</gene>
<dbReference type="PANTHER" id="PTHR33608">
    <property type="entry name" value="BLL2464 PROTEIN"/>
    <property type="match status" value="1"/>
</dbReference>
<dbReference type="PANTHER" id="PTHR33608:SF7">
    <property type="entry name" value="DUF58 DOMAIN-CONTAINING PROTEIN"/>
    <property type="match status" value="1"/>
</dbReference>
<dbReference type="EMBL" id="CADCTF010000146">
    <property type="protein sequence ID" value="CAA9265197.1"/>
    <property type="molecule type" value="Genomic_DNA"/>
</dbReference>
<feature type="domain" description="DUF58" evidence="1">
    <location>
        <begin position="46"/>
        <end position="241"/>
    </location>
</feature>
<name>A0A6J4J1A2_9ACTN</name>